<reference evidence="9 10" key="1">
    <citation type="submission" date="2018-06" db="EMBL/GenBank/DDBJ databases">
        <title>The draft genome sequence of Crocinitomix sp. SM1701.</title>
        <authorList>
            <person name="Zhang X."/>
        </authorList>
    </citation>
    <scope>NUCLEOTIDE SEQUENCE [LARGE SCALE GENOMIC DNA]</scope>
    <source>
        <strain evidence="9 10">SM1701</strain>
    </source>
</reference>
<gene>
    <name evidence="9" type="ORF">DNU06_03650</name>
</gene>
<dbReference type="GO" id="GO:0005886">
    <property type="term" value="C:plasma membrane"/>
    <property type="evidence" value="ECO:0007669"/>
    <property type="project" value="UniProtKB-SubCell"/>
</dbReference>
<comment type="similarity">
    <text evidence="2 7">Belongs to the ExbD/TolR family.</text>
</comment>
<evidence type="ECO:0000256" key="2">
    <source>
        <dbReference type="ARBA" id="ARBA00005811"/>
    </source>
</evidence>
<organism evidence="9 10">
    <name type="scientific">Putridiphycobacter roseus</name>
    <dbReference type="NCBI Taxonomy" id="2219161"/>
    <lineage>
        <taxon>Bacteria</taxon>
        <taxon>Pseudomonadati</taxon>
        <taxon>Bacteroidota</taxon>
        <taxon>Flavobacteriia</taxon>
        <taxon>Flavobacteriales</taxon>
        <taxon>Crocinitomicaceae</taxon>
        <taxon>Putridiphycobacter</taxon>
    </lineage>
</organism>
<keyword evidence="4 7" id="KW-0812">Transmembrane</keyword>
<evidence type="ECO:0000256" key="5">
    <source>
        <dbReference type="ARBA" id="ARBA00022989"/>
    </source>
</evidence>
<evidence type="ECO:0000256" key="3">
    <source>
        <dbReference type="ARBA" id="ARBA00022475"/>
    </source>
</evidence>
<evidence type="ECO:0000256" key="7">
    <source>
        <dbReference type="RuleBase" id="RU003879"/>
    </source>
</evidence>
<keyword evidence="3" id="KW-1003">Cell membrane</keyword>
<evidence type="ECO:0000313" key="10">
    <source>
        <dbReference type="Proteomes" id="UP000249248"/>
    </source>
</evidence>
<sequence>MSKFRKKGKKGQPPVNTAALPDIVFMLLFFFMVATRPKEKEPTNLDLQIPESAIAIELNKDDDTDYIWAGYPINGGSNALVEVFLDDQLKVDYTSAIGKWKIANKPANKEVFDVATILKIDDDVNMKTVANIKDALSDPKVKGYRIVYSTKNDLNPTDQ</sequence>
<dbReference type="Proteomes" id="UP000249248">
    <property type="component" value="Unassembled WGS sequence"/>
</dbReference>
<evidence type="ECO:0000256" key="6">
    <source>
        <dbReference type="ARBA" id="ARBA00023136"/>
    </source>
</evidence>
<evidence type="ECO:0000256" key="4">
    <source>
        <dbReference type="ARBA" id="ARBA00022692"/>
    </source>
</evidence>
<evidence type="ECO:0000313" key="9">
    <source>
        <dbReference type="EMBL" id="PZE18935.1"/>
    </source>
</evidence>
<name>A0A2W1NHD2_9FLAO</name>
<protein>
    <submittedName>
        <fullName evidence="9">Biopolymer transporter ExbD</fullName>
    </submittedName>
</protein>
<dbReference type="Pfam" id="PF02472">
    <property type="entry name" value="ExbD"/>
    <property type="match status" value="1"/>
</dbReference>
<feature type="transmembrane region" description="Helical" evidence="8">
    <location>
        <begin position="15"/>
        <end position="34"/>
    </location>
</feature>
<keyword evidence="10" id="KW-1185">Reference proteome</keyword>
<dbReference type="EMBL" id="QKSB01000001">
    <property type="protein sequence ID" value="PZE18935.1"/>
    <property type="molecule type" value="Genomic_DNA"/>
</dbReference>
<keyword evidence="5 8" id="KW-1133">Transmembrane helix</keyword>
<dbReference type="OrthoDB" id="9810103at2"/>
<keyword evidence="7" id="KW-0813">Transport</keyword>
<proteinExistence type="inferred from homology"/>
<dbReference type="InterPro" id="IPR003400">
    <property type="entry name" value="ExbD"/>
</dbReference>
<dbReference type="GO" id="GO:0015031">
    <property type="term" value="P:protein transport"/>
    <property type="evidence" value="ECO:0007669"/>
    <property type="project" value="UniProtKB-KW"/>
</dbReference>
<comment type="subcellular location">
    <subcellularLocation>
        <location evidence="1">Cell membrane</location>
        <topology evidence="1">Single-pass membrane protein</topology>
    </subcellularLocation>
    <subcellularLocation>
        <location evidence="7">Cell membrane</location>
        <topology evidence="7">Single-pass type II membrane protein</topology>
    </subcellularLocation>
</comment>
<dbReference type="AlphaFoldDB" id="A0A2W1NHD2"/>
<evidence type="ECO:0000256" key="8">
    <source>
        <dbReference type="SAM" id="Phobius"/>
    </source>
</evidence>
<comment type="caution">
    <text evidence="9">The sequence shown here is derived from an EMBL/GenBank/DDBJ whole genome shotgun (WGS) entry which is preliminary data.</text>
</comment>
<evidence type="ECO:0000256" key="1">
    <source>
        <dbReference type="ARBA" id="ARBA00004162"/>
    </source>
</evidence>
<dbReference type="RefSeq" id="WP_111061836.1">
    <property type="nucleotide sequence ID" value="NZ_JBHUCU010000007.1"/>
</dbReference>
<keyword evidence="6 8" id="KW-0472">Membrane</keyword>
<accession>A0A2W1NHD2</accession>
<keyword evidence="7" id="KW-0653">Protein transport</keyword>
<dbReference type="GO" id="GO:0022857">
    <property type="term" value="F:transmembrane transporter activity"/>
    <property type="evidence" value="ECO:0007669"/>
    <property type="project" value="InterPro"/>
</dbReference>